<dbReference type="PANTHER" id="PTHR42735">
    <property type="match status" value="1"/>
</dbReference>
<dbReference type="Gene3D" id="6.10.140.2150">
    <property type="match status" value="1"/>
</dbReference>
<keyword evidence="6" id="KW-0032">Aminotransferase</keyword>
<organism evidence="6 7">
    <name type="scientific">Glycocaulis albus</name>
    <dbReference type="NCBI Taxonomy" id="1382801"/>
    <lineage>
        <taxon>Bacteria</taxon>
        <taxon>Pseudomonadati</taxon>
        <taxon>Pseudomonadota</taxon>
        <taxon>Alphaproteobacteria</taxon>
        <taxon>Maricaulales</taxon>
        <taxon>Maricaulaceae</taxon>
        <taxon>Glycocaulis</taxon>
    </lineage>
</organism>
<dbReference type="SUPFAM" id="SSF53383">
    <property type="entry name" value="PLP-dependent transferases"/>
    <property type="match status" value="1"/>
</dbReference>
<dbReference type="InterPro" id="IPR050477">
    <property type="entry name" value="GrpII_AminoAcid_Decarb"/>
</dbReference>
<protein>
    <submittedName>
        <fullName evidence="6">Aspartate aminotransferase family protein</fullName>
    </submittedName>
</protein>
<evidence type="ECO:0000256" key="5">
    <source>
        <dbReference type="RuleBase" id="RU000382"/>
    </source>
</evidence>
<dbReference type="Gene3D" id="3.40.640.10">
    <property type="entry name" value="Type I PLP-dependent aspartate aminotransferase-like (Major domain)"/>
    <property type="match status" value="1"/>
</dbReference>
<keyword evidence="6" id="KW-0808">Transferase</keyword>
<accession>A0ABQ1XFP5</accession>
<dbReference type="PANTHER" id="PTHR42735:SF6">
    <property type="entry name" value="SPHINGOSINE-1-PHOSPHATE LYASE 1"/>
    <property type="match status" value="1"/>
</dbReference>
<reference evidence="7" key="1">
    <citation type="journal article" date="2019" name="Int. J. Syst. Evol. Microbiol.">
        <title>The Global Catalogue of Microorganisms (GCM) 10K type strain sequencing project: providing services to taxonomists for standard genome sequencing and annotation.</title>
        <authorList>
            <consortium name="The Broad Institute Genomics Platform"/>
            <consortium name="The Broad Institute Genome Sequencing Center for Infectious Disease"/>
            <person name="Wu L."/>
            <person name="Ma J."/>
        </authorList>
    </citation>
    <scope>NUCLEOTIDE SEQUENCE [LARGE SCALE GENOMIC DNA]</scope>
    <source>
        <strain evidence="7">CGMCC 1.12766</strain>
    </source>
</reference>
<sequence length="485" mass="52165">MAFPKTGRTAESLLAELEARKGNDVRWKEGRVFAYVYDAGPEAMETVKQAYGAFLTENGLDPTSFPSCLELERDVIAMALDLQNAPPGAKGSFTTGGTESILLSVKTARDHARATKPHITEPELVLPETAHPAFYKACKYFDVKPVVTPVDTEAFTALPDAMEKAITSQTVMLVGSAPSYAHGVVDPIADIGRIAMKAGLLFHVDCCVGGMYLPFARQLGADIPDFDLSTPGVTQMSLDFHKWGYAAKGASCILYTDGELRKHQIFAWSGWTGYTIVNPTIQSGRSGGPIAGAWAALNFIGEEGYLRFARATQEGARKVCDAIREIEGLKLLGNPPGNLLAFAAEDFDIFALSDAMKARGWYLQPQFGFGPSPANLHISVGFVNAPNVDAMLDDLRAETARLRADAAYKVAAHKPEDIAGIAAMDPAELLDSMSGVFEARAGGPGAEMRPINALMDALPHTARDRILTEYINRLYAKPQNTSGSA</sequence>
<comment type="caution">
    <text evidence="6">The sequence shown here is derived from an EMBL/GenBank/DDBJ whole genome shotgun (WGS) entry which is preliminary data.</text>
</comment>
<evidence type="ECO:0000313" key="6">
    <source>
        <dbReference type="EMBL" id="GGG91192.1"/>
    </source>
</evidence>
<dbReference type="Gene3D" id="3.90.1150.10">
    <property type="entry name" value="Aspartate Aminotransferase, domain 1"/>
    <property type="match status" value="1"/>
</dbReference>
<evidence type="ECO:0000256" key="4">
    <source>
        <dbReference type="ARBA" id="ARBA00038302"/>
    </source>
</evidence>
<keyword evidence="3 5" id="KW-0456">Lyase</keyword>
<evidence type="ECO:0000256" key="1">
    <source>
        <dbReference type="ARBA" id="ARBA00001933"/>
    </source>
</evidence>
<comment type="cofactor">
    <cofactor evidence="1 5">
        <name>pyridoxal 5'-phosphate</name>
        <dbReference type="ChEBI" id="CHEBI:597326"/>
    </cofactor>
</comment>
<dbReference type="InterPro" id="IPR002129">
    <property type="entry name" value="PyrdxlP-dep_de-COase"/>
</dbReference>
<name>A0ABQ1XFP5_9PROT</name>
<dbReference type="Pfam" id="PF00282">
    <property type="entry name" value="Pyridoxal_deC"/>
    <property type="match status" value="1"/>
</dbReference>
<dbReference type="InterPro" id="IPR015421">
    <property type="entry name" value="PyrdxlP-dep_Trfase_major"/>
</dbReference>
<dbReference type="InterPro" id="IPR015424">
    <property type="entry name" value="PyrdxlP-dep_Trfase"/>
</dbReference>
<evidence type="ECO:0000256" key="2">
    <source>
        <dbReference type="ARBA" id="ARBA00022898"/>
    </source>
</evidence>
<keyword evidence="2 5" id="KW-0663">Pyridoxal phosphate</keyword>
<keyword evidence="7" id="KW-1185">Reference proteome</keyword>
<evidence type="ECO:0000256" key="3">
    <source>
        <dbReference type="ARBA" id="ARBA00023239"/>
    </source>
</evidence>
<dbReference type="EMBL" id="BMFS01000001">
    <property type="protein sequence ID" value="GGG91192.1"/>
    <property type="molecule type" value="Genomic_DNA"/>
</dbReference>
<gene>
    <name evidence="6" type="ORF">GCM10007420_03070</name>
</gene>
<dbReference type="InterPro" id="IPR015422">
    <property type="entry name" value="PyrdxlP-dep_Trfase_small"/>
</dbReference>
<dbReference type="GO" id="GO:0008483">
    <property type="term" value="F:transaminase activity"/>
    <property type="evidence" value="ECO:0007669"/>
    <property type="project" value="UniProtKB-KW"/>
</dbReference>
<evidence type="ECO:0000313" key="7">
    <source>
        <dbReference type="Proteomes" id="UP000648722"/>
    </source>
</evidence>
<comment type="similarity">
    <text evidence="4">Belongs to the group II decarboxylase family. Sphingosine-1-phosphate lyase subfamily.</text>
</comment>
<dbReference type="Proteomes" id="UP000648722">
    <property type="component" value="Unassembled WGS sequence"/>
</dbReference>
<dbReference type="RefSeq" id="WP_188450782.1">
    <property type="nucleotide sequence ID" value="NZ_BMFS01000001.1"/>
</dbReference>
<proteinExistence type="inferred from homology"/>